<organism evidence="2 3">
    <name type="scientific">Durusdinium trenchii</name>
    <dbReference type="NCBI Taxonomy" id="1381693"/>
    <lineage>
        <taxon>Eukaryota</taxon>
        <taxon>Sar</taxon>
        <taxon>Alveolata</taxon>
        <taxon>Dinophyceae</taxon>
        <taxon>Suessiales</taxon>
        <taxon>Symbiodiniaceae</taxon>
        <taxon>Durusdinium</taxon>
    </lineage>
</organism>
<sequence length="1199" mass="131008">PETAAPSAAPAGGQRLGLGLGPYPQMPALGQGFAHLGRPKDAAVKAAASLLGPPPKTQKKPAVPALPEEVARDEPQDPFQQAADPMLAALSLQSTALTSLVAHLAGHSTDPLIDLQGGSISSSSSSTRGVARREKMQSDLALRQSNYWLAFLQQLSRRMNPSRPVPTSTDMAKDSDLSFLAYLERHGAYKQSKEIGTILWVLGYIVDAAIAQDFDGVREHLALFATALDQAALDQGWSTAFLVTLAEEPPLHGGAVLLAYLKDLDIMNSKKQESPSKKAGASASQETKEGDSPKKRPRFPKKAKGRRWPSSSVKAMRVSPPPRDIQSSPREEGRDQNSWRGQPDDHAGQPQPSKFNHEAKFDALQQHMSLPKWCACLTSAVLRTRTPFAAFLARTFHLPRTSQRPPVDASELEQFDAFSAYLLRQAKSRYHRGLHGDRLGLKGQHLAKGQPQKLFVAFRSILQGDHTGVDVATSAHLSLLKGVGLLDEKSRLQSCTPLFDQSNCEGLCIDDYFAMSLETLGTPLQASGAKLKIDRALEAYQQAGILGSPEKDVLADKAKIVGAVCNSSAEARTQGVVTLGAPIEKRIALSVISLQLCTLTHTTDVLHVCLTGGWASAFMFRRPLMGLLHRVYDLVQGSVVDPNRPKICRLPRSVANEFVLAAILMPLASSDLSADFNTLLYCSDASSRMGAFCSASIPRDLSSVIWKACKSKGAYTRLLSQVESDIKRIGGSESFEDELETAAQPVNVRRPLAYRFAFVELFAGSSKVTEQMSQLGWSVGPPIDLSFSPEYDLSAVHGQYTKSSAMYTEDLARNLALALHDAILAKRALDEDWDGAPSAGLESLLVNQLALEAPWQTEKKWTFKGASHINIQESVSVLRAIEHASRKGSPQRTSILVDSNVVRCAVSKGRTSSRGLMPILAKINAVSLAAGQYLCLPFCPTRLNPSDDPTRGVELRSPVREGATLRLSLSEWEDMASHKGLRSTAANWLRFVVLVGGTHLLSLRDQSSFRQPPVWEYRSFLNRAFPREFDSTLGFPGEGPLLLLLWIFVASPLSSSFLGGRGTPPFWISGAILGGTRCAMAVTIEPRNPGDQRRADYRKRIGPLPTGRPVLKVTEKRREVLLSAFTRWLEGRGVVVDDLFVNTYQTIEEINTLLTAYGRELHLAGRPLNDFSETINSISSWKPQLRRTLQGAWDLAYSW</sequence>
<feature type="non-terminal residue" evidence="2">
    <location>
        <position position="1199"/>
    </location>
</feature>
<name>A0ABP0I421_9DINO</name>
<feature type="region of interest" description="Disordered" evidence="1">
    <location>
        <begin position="270"/>
        <end position="354"/>
    </location>
</feature>
<evidence type="ECO:0000256" key="1">
    <source>
        <dbReference type="SAM" id="MobiDB-lite"/>
    </source>
</evidence>
<evidence type="ECO:0000313" key="2">
    <source>
        <dbReference type="EMBL" id="CAK8996039.1"/>
    </source>
</evidence>
<gene>
    <name evidence="2" type="ORF">CCMP2556_LOCUS4295</name>
</gene>
<feature type="compositionally biased region" description="Basic residues" evidence="1">
    <location>
        <begin position="295"/>
        <end position="307"/>
    </location>
</feature>
<dbReference type="Proteomes" id="UP001642484">
    <property type="component" value="Unassembled WGS sequence"/>
</dbReference>
<accession>A0ABP0I421</accession>
<evidence type="ECO:0000313" key="3">
    <source>
        <dbReference type="Proteomes" id="UP001642484"/>
    </source>
</evidence>
<comment type="caution">
    <text evidence="2">The sequence shown here is derived from an EMBL/GenBank/DDBJ whole genome shotgun (WGS) entry which is preliminary data.</text>
</comment>
<feature type="non-terminal residue" evidence="2">
    <location>
        <position position="1"/>
    </location>
</feature>
<proteinExistence type="predicted"/>
<protein>
    <submittedName>
        <fullName evidence="2">Uncharacterized protein</fullName>
    </submittedName>
</protein>
<keyword evidence="3" id="KW-1185">Reference proteome</keyword>
<feature type="compositionally biased region" description="Basic and acidic residues" evidence="1">
    <location>
        <begin position="329"/>
        <end position="347"/>
    </location>
</feature>
<dbReference type="EMBL" id="CAXAMN010001755">
    <property type="protein sequence ID" value="CAK8996039.1"/>
    <property type="molecule type" value="Genomic_DNA"/>
</dbReference>
<reference evidence="2 3" key="1">
    <citation type="submission" date="2024-02" db="EMBL/GenBank/DDBJ databases">
        <authorList>
            <person name="Chen Y."/>
            <person name="Shah S."/>
            <person name="Dougan E. K."/>
            <person name="Thang M."/>
            <person name="Chan C."/>
        </authorList>
    </citation>
    <scope>NUCLEOTIDE SEQUENCE [LARGE SCALE GENOMIC DNA]</scope>
</reference>